<sequence length="73" mass="7851">MNQAYSLTLGHTQGGKINGTADDADIVIANYSHRSAKVLLGMLPKTGMIGLYGLGLFGMLLAGYLLIKNRRQQ</sequence>
<keyword evidence="1" id="KW-0472">Membrane</keyword>
<dbReference type="RefSeq" id="WP_187529611.1">
    <property type="nucleotide sequence ID" value="NZ_CP060724.1"/>
</dbReference>
<protein>
    <submittedName>
        <fullName evidence="2">LPXTG cell wall anchor domain-containing protein</fullName>
    </submittedName>
</protein>
<evidence type="ECO:0000313" key="2">
    <source>
        <dbReference type="EMBL" id="QNN75779.1"/>
    </source>
</evidence>
<accession>A0A7G9T6Q4</accession>
<reference evidence="2 3" key="1">
    <citation type="submission" date="2020-08" db="EMBL/GenBank/DDBJ databases">
        <title>Genome sequence of Weissella diestrammenae KACC 16890T.</title>
        <authorList>
            <person name="Hyun D.-W."/>
            <person name="Bae J.-W."/>
        </authorList>
    </citation>
    <scope>NUCLEOTIDE SEQUENCE [LARGE SCALE GENOMIC DNA]</scope>
    <source>
        <strain evidence="2 3">KACC 16890</strain>
    </source>
</reference>
<proteinExistence type="predicted"/>
<dbReference type="Proteomes" id="UP000515800">
    <property type="component" value="Chromosome"/>
</dbReference>
<dbReference type="KEGG" id="wdi:H9L19_02640"/>
<gene>
    <name evidence="2" type="ORF">H9L19_02640</name>
</gene>
<dbReference type="NCBIfam" id="TIGR01167">
    <property type="entry name" value="LPXTG_anchor"/>
    <property type="match status" value="1"/>
</dbReference>
<dbReference type="AlphaFoldDB" id="A0A7G9T6Q4"/>
<feature type="transmembrane region" description="Helical" evidence="1">
    <location>
        <begin position="49"/>
        <end position="67"/>
    </location>
</feature>
<keyword evidence="1" id="KW-0812">Transmembrane</keyword>
<dbReference type="EMBL" id="CP060724">
    <property type="protein sequence ID" value="QNN75779.1"/>
    <property type="molecule type" value="Genomic_DNA"/>
</dbReference>
<keyword evidence="3" id="KW-1185">Reference proteome</keyword>
<keyword evidence="1" id="KW-1133">Transmembrane helix</keyword>
<evidence type="ECO:0000313" key="3">
    <source>
        <dbReference type="Proteomes" id="UP000515800"/>
    </source>
</evidence>
<evidence type="ECO:0000256" key="1">
    <source>
        <dbReference type="SAM" id="Phobius"/>
    </source>
</evidence>
<name>A0A7G9T6Q4_9LACO</name>
<organism evidence="2 3">
    <name type="scientific">Weissella diestrammenae</name>
    <dbReference type="NCBI Taxonomy" id="1162633"/>
    <lineage>
        <taxon>Bacteria</taxon>
        <taxon>Bacillati</taxon>
        <taxon>Bacillota</taxon>
        <taxon>Bacilli</taxon>
        <taxon>Lactobacillales</taxon>
        <taxon>Lactobacillaceae</taxon>
        <taxon>Weissella</taxon>
    </lineage>
</organism>